<protein>
    <submittedName>
        <fullName evidence="2">Uncharacterized protein</fullName>
    </submittedName>
</protein>
<sequence>METSNYTRDSGPPKNCDTVPRSLFFRIFAFSYSAALRYHTVQPMHCIQRNQNYREDKHGVIAALTRFRKTKSEELRFVQGAATLSGAAVIGVFSWPSTERTVWIAKMLWNWSLFLSFFALISSAHQRLLRRLPKDPSDELSEADLARCLSLFLQPPVPPGKGDRMFQRGISRRMVWFWQCPTMLMSFSWVLFLIGYTLHLLTPVFDASLAQFNTVVSLYFMLDPHGSRVLNYGHIACHRYRVWLHSCGCQLLFLCRAVSEAHFEGQPWDY</sequence>
<dbReference type="EMBL" id="JAFFGZ010000007">
    <property type="protein sequence ID" value="KAK4641621.1"/>
    <property type="molecule type" value="Genomic_DNA"/>
</dbReference>
<feature type="transmembrane region" description="Helical" evidence="1">
    <location>
        <begin position="107"/>
        <end position="124"/>
    </location>
</feature>
<evidence type="ECO:0000313" key="3">
    <source>
        <dbReference type="Proteomes" id="UP001322138"/>
    </source>
</evidence>
<evidence type="ECO:0000313" key="2">
    <source>
        <dbReference type="EMBL" id="KAK4641621.1"/>
    </source>
</evidence>
<feature type="transmembrane region" description="Helical" evidence="1">
    <location>
        <begin position="75"/>
        <end position="95"/>
    </location>
</feature>
<feature type="transmembrane region" description="Helical" evidence="1">
    <location>
        <begin position="175"/>
        <end position="198"/>
    </location>
</feature>
<keyword evidence="3" id="KW-1185">Reference proteome</keyword>
<accession>A0ABR0FCC9</accession>
<keyword evidence="1" id="KW-0472">Membrane</keyword>
<dbReference type="GeneID" id="87892054"/>
<keyword evidence="1" id="KW-0812">Transmembrane</keyword>
<comment type="caution">
    <text evidence="2">The sequence shown here is derived from an EMBL/GenBank/DDBJ whole genome shotgun (WGS) entry which is preliminary data.</text>
</comment>
<dbReference type="Proteomes" id="UP001322138">
    <property type="component" value="Unassembled WGS sequence"/>
</dbReference>
<proteinExistence type="predicted"/>
<dbReference type="RefSeq" id="XP_062730597.1">
    <property type="nucleotide sequence ID" value="XM_062872768.1"/>
</dbReference>
<keyword evidence="1" id="KW-1133">Transmembrane helix</keyword>
<gene>
    <name evidence="2" type="ORF">QC761_0075980</name>
</gene>
<evidence type="ECO:0000256" key="1">
    <source>
        <dbReference type="SAM" id="Phobius"/>
    </source>
</evidence>
<reference evidence="2 3" key="1">
    <citation type="journal article" date="2023" name="bioRxiv">
        <title>High-quality genome assemblies of four members of thePodospora anserinaspecies complex.</title>
        <authorList>
            <person name="Ament-Velasquez S.L."/>
            <person name="Vogan A.A."/>
            <person name="Wallerman O."/>
            <person name="Hartmann F."/>
            <person name="Gautier V."/>
            <person name="Silar P."/>
            <person name="Giraud T."/>
            <person name="Johannesson H."/>
        </authorList>
    </citation>
    <scope>NUCLEOTIDE SEQUENCE [LARGE SCALE GENOMIC DNA]</scope>
    <source>
        <strain evidence="2 3">CBS 112042</strain>
    </source>
</reference>
<organism evidence="2 3">
    <name type="scientific">Podospora bellae-mahoneyi</name>
    <dbReference type="NCBI Taxonomy" id="2093777"/>
    <lineage>
        <taxon>Eukaryota</taxon>
        <taxon>Fungi</taxon>
        <taxon>Dikarya</taxon>
        <taxon>Ascomycota</taxon>
        <taxon>Pezizomycotina</taxon>
        <taxon>Sordariomycetes</taxon>
        <taxon>Sordariomycetidae</taxon>
        <taxon>Sordariales</taxon>
        <taxon>Podosporaceae</taxon>
        <taxon>Podospora</taxon>
    </lineage>
</organism>
<name>A0ABR0FCC9_9PEZI</name>